<gene>
    <name evidence="1" type="ORF">Pmar_PMAR004831</name>
</gene>
<proteinExistence type="predicted"/>
<reference evidence="1 2" key="1">
    <citation type="submission" date="2008-07" db="EMBL/GenBank/DDBJ databases">
        <authorList>
            <person name="El-Sayed N."/>
            <person name="Caler E."/>
            <person name="Inman J."/>
            <person name="Amedeo P."/>
            <person name="Hass B."/>
            <person name="Wortman J."/>
        </authorList>
    </citation>
    <scope>NUCLEOTIDE SEQUENCE [LARGE SCALE GENOMIC DNA]</scope>
    <source>
        <strain evidence="2">ATCC 50983 / TXsc</strain>
    </source>
</reference>
<dbReference type="RefSeq" id="XP_002769750.1">
    <property type="nucleotide sequence ID" value="XM_002769704.1"/>
</dbReference>
<dbReference type="InParanoid" id="C5LLA9"/>
<protein>
    <submittedName>
        <fullName evidence="1">Uncharacterized protein</fullName>
    </submittedName>
</protein>
<accession>C5LLA9</accession>
<evidence type="ECO:0000313" key="1">
    <source>
        <dbReference type="EMBL" id="EER02468.1"/>
    </source>
</evidence>
<dbReference type="Proteomes" id="UP000007800">
    <property type="component" value="Unassembled WGS sequence"/>
</dbReference>
<keyword evidence="2" id="KW-1185">Reference proteome</keyword>
<sequence>MRIRFNREAAGNFSLGFCDSITSENLTVDRSRSRVCGKGIAMEPISGIVYHTGTPVMGSMARPVPIEDPGGECLVQQYHGKGAYLYKAPPLRVLVQGKIAQGEYGILASVAMP</sequence>
<dbReference type="GeneID" id="9047490"/>
<name>C5LLA9_PERM5</name>
<dbReference type="EMBL" id="GG683102">
    <property type="protein sequence ID" value="EER02468.1"/>
    <property type="molecule type" value="Genomic_DNA"/>
</dbReference>
<evidence type="ECO:0000313" key="2">
    <source>
        <dbReference type="Proteomes" id="UP000007800"/>
    </source>
</evidence>
<dbReference type="AlphaFoldDB" id="C5LLA9"/>
<organism evidence="2">
    <name type="scientific">Perkinsus marinus (strain ATCC 50983 / TXsc)</name>
    <dbReference type="NCBI Taxonomy" id="423536"/>
    <lineage>
        <taxon>Eukaryota</taxon>
        <taxon>Sar</taxon>
        <taxon>Alveolata</taxon>
        <taxon>Perkinsozoa</taxon>
        <taxon>Perkinsea</taxon>
        <taxon>Perkinsida</taxon>
        <taxon>Perkinsidae</taxon>
        <taxon>Perkinsus</taxon>
    </lineage>
</organism>